<dbReference type="EMBL" id="JAIWYP010000009">
    <property type="protein sequence ID" value="KAH3772488.1"/>
    <property type="molecule type" value="Genomic_DNA"/>
</dbReference>
<protein>
    <submittedName>
        <fullName evidence="1">Uncharacterized protein</fullName>
    </submittedName>
</protein>
<dbReference type="Proteomes" id="UP000828390">
    <property type="component" value="Unassembled WGS sequence"/>
</dbReference>
<organism evidence="1 2">
    <name type="scientific">Dreissena polymorpha</name>
    <name type="common">Zebra mussel</name>
    <name type="synonym">Mytilus polymorpha</name>
    <dbReference type="NCBI Taxonomy" id="45954"/>
    <lineage>
        <taxon>Eukaryota</taxon>
        <taxon>Metazoa</taxon>
        <taxon>Spiralia</taxon>
        <taxon>Lophotrochozoa</taxon>
        <taxon>Mollusca</taxon>
        <taxon>Bivalvia</taxon>
        <taxon>Autobranchia</taxon>
        <taxon>Heteroconchia</taxon>
        <taxon>Euheterodonta</taxon>
        <taxon>Imparidentia</taxon>
        <taxon>Neoheterodontei</taxon>
        <taxon>Myida</taxon>
        <taxon>Dreissenoidea</taxon>
        <taxon>Dreissenidae</taxon>
        <taxon>Dreissena</taxon>
    </lineage>
</organism>
<accession>A0A9D4II00</accession>
<sequence>MFNPANSRAELGSREGDNIRRNGYLVMQDVKHNHALVNTAEEEIMSLYSSWGLTNATVMERQMAVSSAKRPSPGVLELRLSKECSHLRDQYRDLPVTKPVSRHPIHYTTDTEPAINSLLTRFCYSHTSGHVFQRTVIIFEFSRGIITTNVRTNFEHDKDIIGTTFLTKFHDNQVISVTFRVFARKNFENKL</sequence>
<proteinExistence type="predicted"/>
<name>A0A9D4II00_DREPO</name>
<comment type="caution">
    <text evidence="1">The sequence shown here is derived from an EMBL/GenBank/DDBJ whole genome shotgun (WGS) entry which is preliminary data.</text>
</comment>
<gene>
    <name evidence="1" type="ORF">DPMN_173828</name>
</gene>
<evidence type="ECO:0000313" key="2">
    <source>
        <dbReference type="Proteomes" id="UP000828390"/>
    </source>
</evidence>
<reference evidence="1" key="1">
    <citation type="journal article" date="2019" name="bioRxiv">
        <title>The Genome of the Zebra Mussel, Dreissena polymorpha: A Resource for Invasive Species Research.</title>
        <authorList>
            <person name="McCartney M.A."/>
            <person name="Auch B."/>
            <person name="Kono T."/>
            <person name="Mallez S."/>
            <person name="Zhang Y."/>
            <person name="Obille A."/>
            <person name="Becker A."/>
            <person name="Abrahante J.E."/>
            <person name="Garbe J."/>
            <person name="Badalamenti J.P."/>
            <person name="Herman A."/>
            <person name="Mangelson H."/>
            <person name="Liachko I."/>
            <person name="Sullivan S."/>
            <person name="Sone E.D."/>
            <person name="Koren S."/>
            <person name="Silverstein K.A.T."/>
            <person name="Beckman K.B."/>
            <person name="Gohl D.M."/>
        </authorList>
    </citation>
    <scope>NUCLEOTIDE SEQUENCE</scope>
    <source>
        <strain evidence="1">Duluth1</strain>
        <tissue evidence="1">Whole animal</tissue>
    </source>
</reference>
<reference evidence="1" key="2">
    <citation type="submission" date="2020-11" db="EMBL/GenBank/DDBJ databases">
        <authorList>
            <person name="McCartney M.A."/>
            <person name="Auch B."/>
            <person name="Kono T."/>
            <person name="Mallez S."/>
            <person name="Becker A."/>
            <person name="Gohl D.M."/>
            <person name="Silverstein K.A.T."/>
            <person name="Koren S."/>
            <person name="Bechman K.B."/>
            <person name="Herman A."/>
            <person name="Abrahante J.E."/>
            <person name="Garbe J."/>
        </authorList>
    </citation>
    <scope>NUCLEOTIDE SEQUENCE</scope>
    <source>
        <strain evidence="1">Duluth1</strain>
        <tissue evidence="1">Whole animal</tissue>
    </source>
</reference>
<dbReference type="AlphaFoldDB" id="A0A9D4II00"/>
<evidence type="ECO:0000313" key="1">
    <source>
        <dbReference type="EMBL" id="KAH3772488.1"/>
    </source>
</evidence>
<keyword evidence="2" id="KW-1185">Reference proteome</keyword>